<evidence type="ECO:0000313" key="13">
    <source>
        <dbReference type="EMBL" id="SPZ88545.1"/>
    </source>
</evidence>
<evidence type="ECO:0000256" key="2">
    <source>
        <dbReference type="ARBA" id="ARBA00022448"/>
    </source>
</evidence>
<evidence type="ECO:0000256" key="1">
    <source>
        <dbReference type="ARBA" id="ARBA00004571"/>
    </source>
</evidence>
<dbReference type="Pfam" id="PF07715">
    <property type="entry name" value="Plug"/>
    <property type="match status" value="1"/>
</dbReference>
<dbReference type="Gene3D" id="2.40.170.20">
    <property type="entry name" value="TonB-dependent receptor, beta-barrel domain"/>
    <property type="match status" value="1"/>
</dbReference>
<evidence type="ECO:0000256" key="10">
    <source>
        <dbReference type="RuleBase" id="RU003357"/>
    </source>
</evidence>
<evidence type="ECO:0000313" key="14">
    <source>
        <dbReference type="Proteomes" id="UP000251241"/>
    </source>
</evidence>
<keyword evidence="2 9" id="KW-0813">Transport</keyword>
<reference evidence="13 14" key="1">
    <citation type="submission" date="2018-06" db="EMBL/GenBank/DDBJ databases">
        <authorList>
            <consortium name="Pathogen Informatics"/>
            <person name="Doyle S."/>
        </authorList>
    </citation>
    <scope>NUCLEOTIDE SEQUENCE [LARGE SCALE GENOMIC DNA]</scope>
    <source>
        <strain evidence="13 14">NCTC11343</strain>
    </source>
</reference>
<keyword evidence="3 9" id="KW-1134">Transmembrane beta strand</keyword>
<comment type="subcellular location">
    <subcellularLocation>
        <location evidence="1 9">Cell outer membrane</location>
        <topology evidence="1 9">Multi-pass membrane protein</topology>
    </subcellularLocation>
</comment>
<keyword evidence="4 9" id="KW-0812">Transmembrane</keyword>
<keyword evidence="7 9" id="KW-0472">Membrane</keyword>
<dbReference type="InterPro" id="IPR036942">
    <property type="entry name" value="Beta-barrel_TonB_sf"/>
</dbReference>
<dbReference type="InterPro" id="IPR037066">
    <property type="entry name" value="Plug_dom_sf"/>
</dbReference>
<evidence type="ECO:0000256" key="6">
    <source>
        <dbReference type="ARBA" id="ARBA00023077"/>
    </source>
</evidence>
<keyword evidence="13" id="KW-0675">Receptor</keyword>
<comment type="similarity">
    <text evidence="9 10">Belongs to the TonB-dependent receptor family.</text>
</comment>
<keyword evidence="6 10" id="KW-0798">TonB box</keyword>
<dbReference type="GO" id="GO:0009279">
    <property type="term" value="C:cell outer membrane"/>
    <property type="evidence" value="ECO:0007669"/>
    <property type="project" value="UniProtKB-SubCell"/>
</dbReference>
<dbReference type="PROSITE" id="PS52016">
    <property type="entry name" value="TONB_DEPENDENT_REC_3"/>
    <property type="match status" value="1"/>
</dbReference>
<dbReference type="GeneID" id="97183402"/>
<dbReference type="InterPro" id="IPR010917">
    <property type="entry name" value="TonB_rcpt_CS"/>
</dbReference>
<feature type="domain" description="TonB-dependent receptor plug" evidence="12">
    <location>
        <begin position="118"/>
        <end position="241"/>
    </location>
</feature>
<dbReference type="InterPro" id="IPR008969">
    <property type="entry name" value="CarboxyPept-like_regulatory"/>
</dbReference>
<dbReference type="EMBL" id="UAUU01000009">
    <property type="protein sequence ID" value="SPZ88545.1"/>
    <property type="molecule type" value="Genomic_DNA"/>
</dbReference>
<organism evidence="13 14">
    <name type="scientific">Sphingobacterium multivorum</name>
    <dbReference type="NCBI Taxonomy" id="28454"/>
    <lineage>
        <taxon>Bacteria</taxon>
        <taxon>Pseudomonadati</taxon>
        <taxon>Bacteroidota</taxon>
        <taxon>Sphingobacteriia</taxon>
        <taxon>Sphingobacteriales</taxon>
        <taxon>Sphingobacteriaceae</taxon>
        <taxon>Sphingobacterium</taxon>
    </lineage>
</organism>
<keyword evidence="5" id="KW-0732">Signal</keyword>
<dbReference type="NCBIfam" id="TIGR04056">
    <property type="entry name" value="OMP_RagA_SusC"/>
    <property type="match status" value="1"/>
</dbReference>
<dbReference type="RefSeq" id="WP_112375357.1">
    <property type="nucleotide sequence ID" value="NZ_CP069793.1"/>
</dbReference>
<protein>
    <submittedName>
        <fullName evidence="13">Enterobactin outer-membrane receptor</fullName>
    </submittedName>
</protein>
<dbReference type="InterPro" id="IPR039426">
    <property type="entry name" value="TonB-dep_rcpt-like"/>
</dbReference>
<evidence type="ECO:0000256" key="8">
    <source>
        <dbReference type="ARBA" id="ARBA00023237"/>
    </source>
</evidence>
<dbReference type="Pfam" id="PF13715">
    <property type="entry name" value="CarbopepD_reg_2"/>
    <property type="match status" value="1"/>
</dbReference>
<dbReference type="InterPro" id="IPR012910">
    <property type="entry name" value="Plug_dom"/>
</dbReference>
<dbReference type="InterPro" id="IPR000531">
    <property type="entry name" value="Beta-barrel_TonB"/>
</dbReference>
<dbReference type="Proteomes" id="UP000251241">
    <property type="component" value="Unassembled WGS sequence"/>
</dbReference>
<dbReference type="AlphaFoldDB" id="A0A2X2JMC3"/>
<sequence>MKRSMLILVSLLSTYGVALAQKIVTGKVTTTDGSALGGVTVLEKGKNTQSITTNSGMYKITVQENATLIFRHVGYNQIEKALMGQSVINISLSENSSSLDEVVVTAFGVKRDRKTLGYSTPIVAGSDVSETQRESFFQGLQGRVPGLSINSTSGMPGASAQIVLRGFASISGDNNTLIVVDGVPINNSTLNENDLASNGANRDLDYSNRAMDINPDDIETYTILKGPEATAQFGSQGAGGAILITTKKGKAGKFTVNYSLSGRVETVNKYPERQYVYAQGTNGVYAANSVYSMGPKYAEGVTLYKDNVNNFFRTGYNQKHNLSFEGGSEKVTYRWSNEYSNNTGIVPNTSYKRFSTRLNGTAKFNDKLEFNTSFNYINSQNDKVRKGNTGYLITLMRFNPLYDVRDWIDEKGNRVLHSTDIYNELDNPFWDVYRNTANDDVNRLLATSNMTYRATNWLSLNGIIGIDFANTRGQSVYHPQSYSGSGSSTNVRNGSMNEYQVNARVLSGSFMATANTKIGRDISFRANLGTEFKDYNTLTNSQYGEDFYDPNFYSINNTFPSTRLARSVANNFRTVGFLAQAGFGYLDNLLYLNLTGRLDAASRMMPNNPYFGYPSASLAFNFSDLSFFKNKVQWLSDGKYRISVGTTGKAPFKSYYTLSNLEPKLSTGGGFAYGVNGGNPDLKAEKTRDFETGLEFGFFKRRLTFDFSYFNRLSTGQIILPRLSYGSGFVLRMMNGGEVKTYGTELQVNVNPIKKTDFSWDMTFNFTQYKGKVLSLAEELPELYDSDTWVLSGVRSSVMPGYSIGTLTGTQFKRNGRGDILINPQTGLPIAGTDKYYPIGDRIPDFTLGIVNKFNYKDFYLTFLWDLRKGGDVLNGLDYRLYTYGQSVKTLNRENPRVIEGVLEDGLENTANPTTNRIAVTPYSASAYYMTNIEPQMFIEKNIYAFRLRDVTLRYALPKHLTQRISPQAALSVFFTATDLFLFTNYTGLDPESNSNTAGLGGIGGYGIDYGNMAKPRGFNFGLNLRF</sequence>
<keyword evidence="8 9" id="KW-0998">Cell outer membrane</keyword>
<name>A0A2X2JMC3_SPHMU</name>
<evidence type="ECO:0000256" key="3">
    <source>
        <dbReference type="ARBA" id="ARBA00022452"/>
    </source>
</evidence>
<dbReference type="SUPFAM" id="SSF49464">
    <property type="entry name" value="Carboxypeptidase regulatory domain-like"/>
    <property type="match status" value="1"/>
</dbReference>
<accession>A0A2X2JMC3</accession>
<dbReference type="PROSITE" id="PS01156">
    <property type="entry name" value="TONB_DEPENDENT_REC_2"/>
    <property type="match status" value="1"/>
</dbReference>
<evidence type="ECO:0000256" key="9">
    <source>
        <dbReference type="PROSITE-ProRule" id="PRU01360"/>
    </source>
</evidence>
<dbReference type="InterPro" id="IPR023996">
    <property type="entry name" value="TonB-dep_OMP_SusC/RagA"/>
</dbReference>
<evidence type="ECO:0000256" key="4">
    <source>
        <dbReference type="ARBA" id="ARBA00022692"/>
    </source>
</evidence>
<dbReference type="Gene3D" id="2.170.130.10">
    <property type="entry name" value="TonB-dependent receptor, plug domain"/>
    <property type="match status" value="1"/>
</dbReference>
<dbReference type="SUPFAM" id="SSF56935">
    <property type="entry name" value="Porins"/>
    <property type="match status" value="1"/>
</dbReference>
<gene>
    <name evidence="13" type="primary">fepA_7</name>
    <name evidence="13" type="ORF">NCTC11343_03548</name>
</gene>
<evidence type="ECO:0000259" key="11">
    <source>
        <dbReference type="Pfam" id="PF00593"/>
    </source>
</evidence>
<dbReference type="Pfam" id="PF00593">
    <property type="entry name" value="TonB_dep_Rec_b-barrel"/>
    <property type="match status" value="1"/>
</dbReference>
<proteinExistence type="inferred from homology"/>
<evidence type="ECO:0000256" key="5">
    <source>
        <dbReference type="ARBA" id="ARBA00022729"/>
    </source>
</evidence>
<evidence type="ECO:0000259" key="12">
    <source>
        <dbReference type="Pfam" id="PF07715"/>
    </source>
</evidence>
<evidence type="ECO:0000256" key="7">
    <source>
        <dbReference type="ARBA" id="ARBA00023136"/>
    </source>
</evidence>
<feature type="domain" description="TonB-dependent receptor-like beta-barrel" evidence="11">
    <location>
        <begin position="405"/>
        <end position="847"/>
    </location>
</feature>